<evidence type="ECO:0000313" key="2">
    <source>
        <dbReference type="WBParaSite" id="MhA1_Contig1534.frz3.gene13"/>
    </source>
</evidence>
<keyword evidence="1" id="KW-1185">Reference proteome</keyword>
<dbReference type="OMA" id="FQYFKEC"/>
<dbReference type="Proteomes" id="UP000095281">
    <property type="component" value="Unplaced"/>
</dbReference>
<evidence type="ECO:0000313" key="1">
    <source>
        <dbReference type="Proteomes" id="UP000095281"/>
    </source>
</evidence>
<dbReference type="SUPFAM" id="SSF52047">
    <property type="entry name" value="RNI-like"/>
    <property type="match status" value="1"/>
</dbReference>
<dbReference type="Gene3D" id="3.80.10.10">
    <property type="entry name" value="Ribonuclease Inhibitor"/>
    <property type="match status" value="1"/>
</dbReference>
<proteinExistence type="predicted"/>
<dbReference type="AlphaFoldDB" id="A0A1I8B8D2"/>
<reference evidence="2" key="1">
    <citation type="submission" date="2016-11" db="UniProtKB">
        <authorList>
            <consortium name="WormBaseParasite"/>
        </authorList>
    </citation>
    <scope>IDENTIFICATION</scope>
</reference>
<protein>
    <submittedName>
        <fullName evidence="2">ATP synthase subunit s, mitochondrial</fullName>
    </submittedName>
</protein>
<dbReference type="WBParaSite" id="MhA1_Contig1534.frz3.gene13">
    <property type="protein sequence ID" value="MhA1_Contig1534.frz3.gene13"/>
    <property type="gene ID" value="MhA1_Contig1534.frz3.gene13"/>
</dbReference>
<name>A0A1I8B8D2_MELHA</name>
<accession>A0A1I8B8D2</accession>
<dbReference type="InterPro" id="IPR032675">
    <property type="entry name" value="LRR_dom_sf"/>
</dbReference>
<organism evidence="1 2">
    <name type="scientific">Meloidogyne hapla</name>
    <name type="common">Root-knot nematode worm</name>
    <dbReference type="NCBI Taxonomy" id="6305"/>
    <lineage>
        <taxon>Eukaryota</taxon>
        <taxon>Metazoa</taxon>
        <taxon>Ecdysozoa</taxon>
        <taxon>Nematoda</taxon>
        <taxon>Chromadorea</taxon>
        <taxon>Rhabditida</taxon>
        <taxon>Tylenchina</taxon>
        <taxon>Tylenchomorpha</taxon>
        <taxon>Tylenchoidea</taxon>
        <taxon>Meloidogynidae</taxon>
        <taxon>Meloidogyninae</taxon>
        <taxon>Meloidogyne</taxon>
    </lineage>
</organism>
<sequence>MPVVCRSCLSCGDKMFSSKINLLPSKMVMIESHRQISHYTSSFRGRMRRILEFKVFGFWRKRIAEDMANQFYPERVMTMGPDFSCVEWLMNAGATSILLSDGTIIKSRKEMRLFLKNNGFDVNNLQMMTPETKIVKEFYSKDKCQSSINSDIKHGERWKHVPPIHIKEIDATDAVITDGGFNYFQECKSIESLKLNFNEYFGDEGLLQLSHGRIPRTLRNMEICFNPSLTERSALILSKFRQLKRLHMYFIPNVSKREAMLRQLKISLPHCKITFPEPFFIGMGYESEEEKVAYRRIEKQKKINDPKKKRWWSEL</sequence>